<evidence type="ECO:0000313" key="2">
    <source>
        <dbReference type="EMBL" id="PVU86208.1"/>
    </source>
</evidence>
<keyword evidence="3" id="KW-1185">Reference proteome</keyword>
<dbReference type="EMBL" id="MBFR01000708">
    <property type="protein sequence ID" value="PVU86208.1"/>
    <property type="molecule type" value="Genomic_DNA"/>
</dbReference>
<name>A0A2T9Y1J6_9FUNG</name>
<comment type="caution">
    <text evidence="2">The sequence shown here is derived from an EMBL/GenBank/DDBJ whole genome shotgun (WGS) entry which is preliminary data.</text>
</comment>
<protein>
    <submittedName>
        <fullName evidence="2">Uncharacterized protein</fullName>
    </submittedName>
</protein>
<dbReference type="Proteomes" id="UP000245383">
    <property type="component" value="Unassembled WGS sequence"/>
</dbReference>
<evidence type="ECO:0000256" key="1">
    <source>
        <dbReference type="SAM" id="MobiDB-lite"/>
    </source>
</evidence>
<gene>
    <name evidence="2" type="ORF">BB561_006787</name>
</gene>
<proteinExistence type="predicted"/>
<evidence type="ECO:0000313" key="3">
    <source>
        <dbReference type="Proteomes" id="UP000245383"/>
    </source>
</evidence>
<sequence length="190" mass="21040">MTKKKSRVATFLESLPSPVDRAFYEPADHFFPNPTPNKPMVCRRQTIPSRPPQAYPPSRTKPYCPPQAYPPFPNPTNKPKGLPEANLTFLPAAGVPTDPTQPSRPLQAYPPTRTPPHRGYAIFINLMFAGGKPNILARCRRTHRPDPTFSPAAGVPTDTDDPSPGLRKIFESNVTDDPSPGLRKFTLTLM</sequence>
<reference evidence="2 3" key="1">
    <citation type="journal article" date="2018" name="MBio">
        <title>Comparative Genomics Reveals the Core Gene Toolbox for the Fungus-Insect Symbiosis.</title>
        <authorList>
            <person name="Wang Y."/>
            <person name="Stata M."/>
            <person name="Wang W."/>
            <person name="Stajich J.E."/>
            <person name="White M.M."/>
            <person name="Moncalvo J.M."/>
        </authorList>
    </citation>
    <scope>NUCLEOTIDE SEQUENCE [LARGE SCALE GENOMIC DNA]</scope>
    <source>
        <strain evidence="2 3">SWE-8-4</strain>
    </source>
</reference>
<feature type="region of interest" description="Disordered" evidence="1">
    <location>
        <begin position="44"/>
        <end position="68"/>
    </location>
</feature>
<feature type="region of interest" description="Disordered" evidence="1">
    <location>
        <begin position="145"/>
        <end position="166"/>
    </location>
</feature>
<organism evidence="2 3">
    <name type="scientific">Smittium simulii</name>
    <dbReference type="NCBI Taxonomy" id="133385"/>
    <lineage>
        <taxon>Eukaryota</taxon>
        <taxon>Fungi</taxon>
        <taxon>Fungi incertae sedis</taxon>
        <taxon>Zoopagomycota</taxon>
        <taxon>Kickxellomycotina</taxon>
        <taxon>Harpellomycetes</taxon>
        <taxon>Harpellales</taxon>
        <taxon>Legeriomycetaceae</taxon>
        <taxon>Smittium</taxon>
    </lineage>
</organism>
<accession>A0A2T9Y1J6</accession>
<dbReference type="AlphaFoldDB" id="A0A2T9Y1J6"/>